<dbReference type="PROSITE" id="PS51450">
    <property type="entry name" value="LRR"/>
    <property type="match status" value="1"/>
</dbReference>
<dbReference type="GO" id="GO:0005615">
    <property type="term" value="C:extracellular space"/>
    <property type="evidence" value="ECO:0007669"/>
    <property type="project" value="TreeGrafter"/>
</dbReference>
<dbReference type="InterPro" id="IPR001611">
    <property type="entry name" value="Leu-rich_rpt"/>
</dbReference>
<gene>
    <name evidence="4" type="ORF">DBV15_12500</name>
</gene>
<dbReference type="Gene3D" id="3.80.10.10">
    <property type="entry name" value="Ribonuclease Inhibitor"/>
    <property type="match status" value="1"/>
</dbReference>
<dbReference type="EMBL" id="QBLH01002804">
    <property type="protein sequence ID" value="TGZ46878.1"/>
    <property type="molecule type" value="Genomic_DNA"/>
</dbReference>
<protein>
    <submittedName>
        <fullName evidence="4">Uncharacterized protein</fullName>
    </submittedName>
</protein>
<dbReference type="PANTHER" id="PTHR24373">
    <property type="entry name" value="SLIT RELATED LEUCINE-RICH REPEAT NEURONAL PROTEIN"/>
    <property type="match status" value="1"/>
</dbReference>
<name>A0A4S2KGW3_9HYME</name>
<dbReference type="InterPro" id="IPR050328">
    <property type="entry name" value="Dev_Immune_Receptor"/>
</dbReference>
<evidence type="ECO:0000313" key="5">
    <source>
        <dbReference type="Proteomes" id="UP000310200"/>
    </source>
</evidence>
<keyword evidence="3" id="KW-0677">Repeat</keyword>
<dbReference type="InterPro" id="IPR003591">
    <property type="entry name" value="Leu-rich_rpt_typical-subtyp"/>
</dbReference>
<organism evidence="4 5">
    <name type="scientific">Temnothorax longispinosus</name>
    <dbReference type="NCBI Taxonomy" id="300112"/>
    <lineage>
        <taxon>Eukaryota</taxon>
        <taxon>Metazoa</taxon>
        <taxon>Ecdysozoa</taxon>
        <taxon>Arthropoda</taxon>
        <taxon>Hexapoda</taxon>
        <taxon>Insecta</taxon>
        <taxon>Pterygota</taxon>
        <taxon>Neoptera</taxon>
        <taxon>Endopterygota</taxon>
        <taxon>Hymenoptera</taxon>
        <taxon>Apocrita</taxon>
        <taxon>Aculeata</taxon>
        <taxon>Formicoidea</taxon>
        <taxon>Formicidae</taxon>
        <taxon>Myrmicinae</taxon>
        <taxon>Temnothorax</taxon>
    </lineage>
</organism>
<keyword evidence="2" id="KW-0732">Signal</keyword>
<accession>A0A4S2KGW3</accession>
<evidence type="ECO:0000256" key="1">
    <source>
        <dbReference type="ARBA" id="ARBA00022614"/>
    </source>
</evidence>
<dbReference type="InterPro" id="IPR032675">
    <property type="entry name" value="LRR_dom_sf"/>
</dbReference>
<keyword evidence="5" id="KW-1185">Reference proteome</keyword>
<dbReference type="GO" id="GO:0031012">
    <property type="term" value="C:extracellular matrix"/>
    <property type="evidence" value="ECO:0007669"/>
    <property type="project" value="TreeGrafter"/>
</dbReference>
<dbReference type="PANTHER" id="PTHR24373:SF370">
    <property type="entry name" value="FISH-LIPS, ISOFORM E"/>
    <property type="match status" value="1"/>
</dbReference>
<dbReference type="SMART" id="SM00369">
    <property type="entry name" value="LRR_TYP"/>
    <property type="match status" value="3"/>
</dbReference>
<sequence>FCKYKTHDFIPKGNPDSYPLSALLLSSILPLNQAQWKPCVELKRDLVIPCKCAVSVDYPRSIEMNCDRVIFTRDTRNNLRGQPVVAISQRNCGHQILPENIINSDLNLKRLDLSSNSIYRLMDRLLQTQSELRELRLADNLLGDNLNPIFSSNEFHGMKELRILDFSRNGLRSIEEGILKGCVNLEELYLDGNNLTTVPTASLKGPRAIKVLSLASNNIVYRQIFHI</sequence>
<dbReference type="Pfam" id="PF13855">
    <property type="entry name" value="LRR_8"/>
    <property type="match status" value="1"/>
</dbReference>
<proteinExistence type="predicted"/>
<evidence type="ECO:0000256" key="3">
    <source>
        <dbReference type="ARBA" id="ARBA00022737"/>
    </source>
</evidence>
<feature type="non-terminal residue" evidence="4">
    <location>
        <position position="1"/>
    </location>
</feature>
<reference evidence="4 5" key="1">
    <citation type="journal article" date="2019" name="Philos. Trans. R. Soc. Lond., B, Biol. Sci.">
        <title>Ant behaviour and brain gene expression of defending hosts depend on the ecological success of the intruding social parasite.</title>
        <authorList>
            <person name="Kaur R."/>
            <person name="Stoldt M."/>
            <person name="Jongepier E."/>
            <person name="Feldmeyer B."/>
            <person name="Menzel F."/>
            <person name="Bornberg-Bauer E."/>
            <person name="Foitzik S."/>
        </authorList>
    </citation>
    <scope>NUCLEOTIDE SEQUENCE [LARGE SCALE GENOMIC DNA]</scope>
    <source>
        <tissue evidence="4">Whole body</tissue>
    </source>
</reference>
<comment type="caution">
    <text evidence="4">The sequence shown here is derived from an EMBL/GenBank/DDBJ whole genome shotgun (WGS) entry which is preliminary data.</text>
</comment>
<keyword evidence="1" id="KW-0433">Leucine-rich repeat</keyword>
<dbReference type="STRING" id="300112.A0A4S2KGW3"/>
<evidence type="ECO:0000256" key="2">
    <source>
        <dbReference type="ARBA" id="ARBA00022729"/>
    </source>
</evidence>
<dbReference type="AlphaFoldDB" id="A0A4S2KGW3"/>
<evidence type="ECO:0000313" key="4">
    <source>
        <dbReference type="EMBL" id="TGZ46878.1"/>
    </source>
</evidence>
<dbReference type="SUPFAM" id="SSF52058">
    <property type="entry name" value="L domain-like"/>
    <property type="match status" value="1"/>
</dbReference>
<dbReference type="Proteomes" id="UP000310200">
    <property type="component" value="Unassembled WGS sequence"/>
</dbReference>